<keyword evidence="1" id="KW-0472">Membrane</keyword>
<gene>
    <name evidence="3" type="ORF">KME25_03795</name>
</gene>
<dbReference type="AlphaFoldDB" id="A0A951PGT0"/>
<dbReference type="PANTHER" id="PTHR12277">
    <property type="entry name" value="ALPHA/BETA HYDROLASE DOMAIN-CONTAINING PROTEIN"/>
    <property type="match status" value="1"/>
</dbReference>
<keyword evidence="3" id="KW-0378">Hydrolase</keyword>
<reference evidence="3" key="2">
    <citation type="journal article" date="2022" name="Microbiol. Resour. Announc.">
        <title>Metagenome Sequencing to Explore Phylogenomics of Terrestrial Cyanobacteria.</title>
        <authorList>
            <person name="Ward R.D."/>
            <person name="Stajich J.E."/>
            <person name="Johansen J.R."/>
            <person name="Huntemann M."/>
            <person name="Clum A."/>
            <person name="Foster B."/>
            <person name="Foster B."/>
            <person name="Roux S."/>
            <person name="Palaniappan K."/>
            <person name="Varghese N."/>
            <person name="Mukherjee S."/>
            <person name="Reddy T.B.K."/>
            <person name="Daum C."/>
            <person name="Copeland A."/>
            <person name="Chen I.A."/>
            <person name="Ivanova N.N."/>
            <person name="Kyrpides N.C."/>
            <person name="Shapiro N."/>
            <person name="Eloe-Fadrosh E.A."/>
            <person name="Pietrasiak N."/>
        </authorList>
    </citation>
    <scope>NUCLEOTIDE SEQUENCE</scope>
    <source>
        <strain evidence="3">CPER-KK1</strain>
    </source>
</reference>
<keyword evidence="1" id="KW-1133">Transmembrane helix</keyword>
<sequence length="279" mass="31607">MDKSTLRRLLLGEFTIKRLVRSVIFIYAFFCLYIFFVADGKIFLPQPSSYQDTREILKLKTADQIQLSAIYRPNPASTYTILYIHGNAEDLGDIQPVLQQLQTIGFSVFAYDYRGYGTSQGKPSERNAYRDVDTAYEYLTQKLGVLPERIIVYGRSVGAGSAVDLAARKPVAGLIMESAFTSAFRVVVPIPILPFDKFRNIDKIKRLNCPVLVMHGRVDEVVSFHHGQRLFAAASEPKLALWVDDASHNDFMWAAAEQYGKTLQEFVELIVRSHQGKRI</sequence>
<dbReference type="Gene3D" id="3.40.50.1820">
    <property type="entry name" value="alpha/beta hydrolase"/>
    <property type="match status" value="1"/>
</dbReference>
<proteinExistence type="predicted"/>
<dbReference type="EMBL" id="JAHHIF010000004">
    <property type="protein sequence ID" value="MBW4543561.1"/>
    <property type="molecule type" value="Genomic_DNA"/>
</dbReference>
<dbReference type="InterPro" id="IPR022742">
    <property type="entry name" value="Hydrolase_4"/>
</dbReference>
<dbReference type="Pfam" id="PF12146">
    <property type="entry name" value="Hydrolase_4"/>
    <property type="match status" value="1"/>
</dbReference>
<organism evidence="3 4">
    <name type="scientific">Symplocastrum torsivum CPER-KK1</name>
    <dbReference type="NCBI Taxonomy" id="450513"/>
    <lineage>
        <taxon>Bacteria</taxon>
        <taxon>Bacillati</taxon>
        <taxon>Cyanobacteriota</taxon>
        <taxon>Cyanophyceae</taxon>
        <taxon>Oscillatoriophycideae</taxon>
        <taxon>Oscillatoriales</taxon>
        <taxon>Microcoleaceae</taxon>
        <taxon>Symplocastrum</taxon>
    </lineage>
</organism>
<evidence type="ECO:0000313" key="4">
    <source>
        <dbReference type="Proteomes" id="UP000753908"/>
    </source>
</evidence>
<dbReference type="InterPro" id="IPR029058">
    <property type="entry name" value="AB_hydrolase_fold"/>
</dbReference>
<accession>A0A951PGT0</accession>
<reference evidence="3" key="1">
    <citation type="submission" date="2021-05" db="EMBL/GenBank/DDBJ databases">
        <authorList>
            <person name="Pietrasiak N."/>
            <person name="Ward R."/>
            <person name="Stajich J.E."/>
            <person name="Kurbessoian T."/>
        </authorList>
    </citation>
    <scope>NUCLEOTIDE SEQUENCE</scope>
    <source>
        <strain evidence="3">CPER-KK1</strain>
    </source>
</reference>
<protein>
    <submittedName>
        <fullName evidence="3">Alpha/beta hydrolase</fullName>
    </submittedName>
</protein>
<keyword evidence="1" id="KW-0812">Transmembrane</keyword>
<evidence type="ECO:0000256" key="1">
    <source>
        <dbReference type="SAM" id="Phobius"/>
    </source>
</evidence>
<evidence type="ECO:0000259" key="2">
    <source>
        <dbReference type="Pfam" id="PF12146"/>
    </source>
</evidence>
<dbReference type="GO" id="GO:0016787">
    <property type="term" value="F:hydrolase activity"/>
    <property type="evidence" value="ECO:0007669"/>
    <property type="project" value="UniProtKB-KW"/>
</dbReference>
<feature type="domain" description="Serine aminopeptidase S33" evidence="2">
    <location>
        <begin position="80"/>
        <end position="181"/>
    </location>
</feature>
<evidence type="ECO:0000313" key="3">
    <source>
        <dbReference type="EMBL" id="MBW4543561.1"/>
    </source>
</evidence>
<name>A0A951PGT0_9CYAN</name>
<comment type="caution">
    <text evidence="3">The sequence shown here is derived from an EMBL/GenBank/DDBJ whole genome shotgun (WGS) entry which is preliminary data.</text>
</comment>
<dbReference type="SUPFAM" id="SSF53474">
    <property type="entry name" value="alpha/beta-Hydrolases"/>
    <property type="match status" value="1"/>
</dbReference>
<dbReference type="PANTHER" id="PTHR12277:SF81">
    <property type="entry name" value="PROTEIN ABHD13"/>
    <property type="match status" value="1"/>
</dbReference>
<dbReference type="Proteomes" id="UP000753908">
    <property type="component" value="Unassembled WGS sequence"/>
</dbReference>
<feature type="transmembrane region" description="Helical" evidence="1">
    <location>
        <begin position="20"/>
        <end position="38"/>
    </location>
</feature>